<dbReference type="SUPFAM" id="SSF56112">
    <property type="entry name" value="Protein kinase-like (PK-like)"/>
    <property type="match status" value="1"/>
</dbReference>
<dbReference type="InterPro" id="IPR041726">
    <property type="entry name" value="ACAD10_11_N"/>
</dbReference>
<dbReference type="InterPro" id="IPR052898">
    <property type="entry name" value="ACAD10-like"/>
</dbReference>
<name>A0AAN6GHC8_9BASI</name>
<feature type="region of interest" description="Disordered" evidence="1">
    <location>
        <begin position="1"/>
        <end position="21"/>
    </location>
</feature>
<gene>
    <name evidence="3" type="ORF">OC842_000924</name>
</gene>
<evidence type="ECO:0000259" key="2">
    <source>
        <dbReference type="Pfam" id="PF01636"/>
    </source>
</evidence>
<dbReference type="PANTHER" id="PTHR47829">
    <property type="entry name" value="HYDROLASE, PUTATIVE (AFU_ORTHOLOGUE AFUA_1G12880)-RELATED"/>
    <property type="match status" value="1"/>
</dbReference>
<evidence type="ECO:0000313" key="4">
    <source>
        <dbReference type="Proteomes" id="UP001176521"/>
    </source>
</evidence>
<reference evidence="3" key="1">
    <citation type="journal article" date="2023" name="PhytoFront">
        <title>Draft Genome Resources of Seven Strains of Tilletia horrida, Causal Agent of Kernel Smut of Rice.</title>
        <authorList>
            <person name="Khanal S."/>
            <person name="Antony Babu S."/>
            <person name="Zhou X.G."/>
        </authorList>
    </citation>
    <scope>NUCLEOTIDE SEQUENCE</scope>
    <source>
        <strain evidence="3">TX3</strain>
    </source>
</reference>
<dbReference type="Gene3D" id="3.30.200.20">
    <property type="entry name" value="Phosphorylase Kinase, domain 1"/>
    <property type="match status" value="1"/>
</dbReference>
<dbReference type="InterPro" id="IPR002575">
    <property type="entry name" value="Aminoglycoside_PTrfase"/>
</dbReference>
<keyword evidence="4" id="KW-1185">Reference proteome</keyword>
<dbReference type="Pfam" id="PF01636">
    <property type="entry name" value="APH"/>
    <property type="match status" value="1"/>
</dbReference>
<dbReference type="EMBL" id="JAPDMQ010000029">
    <property type="protein sequence ID" value="KAK0539574.1"/>
    <property type="molecule type" value="Genomic_DNA"/>
</dbReference>
<comment type="caution">
    <text evidence="3">The sequence shown here is derived from an EMBL/GenBank/DDBJ whole genome shotgun (WGS) entry which is preliminary data.</text>
</comment>
<dbReference type="Proteomes" id="UP001176521">
    <property type="component" value="Unassembled WGS sequence"/>
</dbReference>
<evidence type="ECO:0000256" key="1">
    <source>
        <dbReference type="SAM" id="MobiDB-lite"/>
    </source>
</evidence>
<organism evidence="3 4">
    <name type="scientific">Tilletia horrida</name>
    <dbReference type="NCBI Taxonomy" id="155126"/>
    <lineage>
        <taxon>Eukaryota</taxon>
        <taxon>Fungi</taxon>
        <taxon>Dikarya</taxon>
        <taxon>Basidiomycota</taxon>
        <taxon>Ustilaginomycotina</taxon>
        <taxon>Exobasidiomycetes</taxon>
        <taxon>Tilletiales</taxon>
        <taxon>Tilletiaceae</taxon>
        <taxon>Tilletia</taxon>
    </lineage>
</organism>
<dbReference type="CDD" id="cd05154">
    <property type="entry name" value="ACAD10_11_N-like"/>
    <property type="match status" value="1"/>
</dbReference>
<proteinExistence type="predicted"/>
<feature type="domain" description="Aminoglycoside phosphotransferase" evidence="2">
    <location>
        <begin position="45"/>
        <end position="289"/>
    </location>
</feature>
<sequence length="441" mass="49174">MPHGDESDPNQEGQQYGKIRQPINEGKLNEYLLKHVPAIAAPVLVRQFTYGQSNPTYILTDKNDARYVLRKKPPGTLLSPTAHAIDREFRILQAVGKYNDSLPSSSSGAGRPHEDAVPVPRVFCLCSDNDVLGTPFYVMAFVQGRIFSDVRMLSMSTYEEREAAWQSAIRTLANLHRIDPAKIGLGDYGKRSDFYPRQLKALSTVAGKQAEAVDKETGEQVGPIPEFGKLVRWFSKNLPPDENRIVHGDFKIDNLIFHPTEPYVIAVLDWELSTLGHPLSDLANLLQPFSLDCTIPHSPLPELRRRLHDPEERVNAVFERGELILMMGGLEELEERVRREGGERVSPLPGKSFLIRTYCSQVGRAYPIPVWTYCEAWAWFRLAVIAHGIAARVARGQASSGQAQLYASKFPDAAHSVARVIERDQPGALARLSEDGGSSKL</sequence>
<dbReference type="InterPro" id="IPR011009">
    <property type="entry name" value="Kinase-like_dom_sf"/>
</dbReference>
<dbReference type="AlphaFoldDB" id="A0AAN6GHC8"/>
<accession>A0AAN6GHC8</accession>
<protein>
    <recommendedName>
        <fullName evidence="2">Aminoglycoside phosphotransferase domain-containing protein</fullName>
    </recommendedName>
</protein>
<dbReference type="PANTHER" id="PTHR47829:SF1">
    <property type="entry name" value="HAD FAMILY PHOSPHATASE"/>
    <property type="match status" value="1"/>
</dbReference>
<dbReference type="Gene3D" id="3.90.1200.10">
    <property type="match status" value="1"/>
</dbReference>
<evidence type="ECO:0000313" key="3">
    <source>
        <dbReference type="EMBL" id="KAK0539574.1"/>
    </source>
</evidence>